<dbReference type="PANTHER" id="PTHR45086">
    <property type="entry name" value="WD REPEAT-CONTAINING PROTEIN PCN"/>
    <property type="match status" value="1"/>
</dbReference>
<accession>A0A022R804</accession>
<dbReference type="eggNOG" id="KOG2048">
    <property type="taxonomic scope" value="Eukaryota"/>
</dbReference>
<gene>
    <name evidence="1" type="ORF">MIMGU_mgv1a016941mg</name>
</gene>
<protein>
    <recommendedName>
        <fullName evidence="3">Anaphase-promoting complex subunit 4 WD40 domain-containing protein</fullName>
    </recommendedName>
</protein>
<dbReference type="SUPFAM" id="SSF50978">
    <property type="entry name" value="WD40 repeat-like"/>
    <property type="match status" value="1"/>
</dbReference>
<dbReference type="GO" id="GO:0035266">
    <property type="term" value="P:meristem growth"/>
    <property type="evidence" value="ECO:0007669"/>
    <property type="project" value="InterPro"/>
</dbReference>
<dbReference type="AlphaFoldDB" id="A0A022R804"/>
<dbReference type="InterPro" id="IPR036322">
    <property type="entry name" value="WD40_repeat_dom_sf"/>
</dbReference>
<dbReference type="InterPro" id="IPR044622">
    <property type="entry name" value="PCN"/>
</dbReference>
<proteinExistence type="predicted"/>
<dbReference type="STRING" id="4155.A0A022R804"/>
<dbReference type="InterPro" id="IPR015943">
    <property type="entry name" value="WD40/YVTN_repeat-like_dom_sf"/>
</dbReference>
<reference evidence="1 2" key="1">
    <citation type="journal article" date="2013" name="Proc. Natl. Acad. Sci. U.S.A.">
        <title>Fine-scale variation in meiotic recombination in Mimulus inferred from population shotgun sequencing.</title>
        <authorList>
            <person name="Hellsten U."/>
            <person name="Wright K.M."/>
            <person name="Jenkins J."/>
            <person name="Shu S."/>
            <person name="Yuan Y."/>
            <person name="Wessler S.R."/>
            <person name="Schmutz J."/>
            <person name="Willis J.H."/>
            <person name="Rokhsar D.S."/>
        </authorList>
    </citation>
    <scope>NUCLEOTIDE SEQUENCE [LARGE SCALE GENOMIC DNA]</scope>
    <source>
        <strain evidence="2">cv. DUN x IM62</strain>
    </source>
</reference>
<evidence type="ECO:0008006" key="3">
    <source>
        <dbReference type="Google" id="ProtNLM"/>
    </source>
</evidence>
<sequence length="100" mass="10597">MLKVHRINPVEWKPSAVVALATSADGSQVAAARADNSLEIWLVSPGTAGWHCQLRIHGDPNLSTVSSLVWCRSGPRGGALGRLLSSSIDGSVSEWDFGKC</sequence>
<keyword evidence="2" id="KW-1185">Reference proteome</keyword>
<dbReference type="GO" id="GO:0010073">
    <property type="term" value="P:meristem maintenance"/>
    <property type="evidence" value="ECO:0007669"/>
    <property type="project" value="InterPro"/>
</dbReference>
<evidence type="ECO:0000313" key="2">
    <source>
        <dbReference type="Proteomes" id="UP000030748"/>
    </source>
</evidence>
<organism evidence="1 2">
    <name type="scientific">Erythranthe guttata</name>
    <name type="common">Yellow monkey flower</name>
    <name type="synonym">Mimulus guttatus</name>
    <dbReference type="NCBI Taxonomy" id="4155"/>
    <lineage>
        <taxon>Eukaryota</taxon>
        <taxon>Viridiplantae</taxon>
        <taxon>Streptophyta</taxon>
        <taxon>Embryophyta</taxon>
        <taxon>Tracheophyta</taxon>
        <taxon>Spermatophyta</taxon>
        <taxon>Magnoliopsida</taxon>
        <taxon>eudicotyledons</taxon>
        <taxon>Gunneridae</taxon>
        <taxon>Pentapetalae</taxon>
        <taxon>asterids</taxon>
        <taxon>lamiids</taxon>
        <taxon>Lamiales</taxon>
        <taxon>Phrymaceae</taxon>
        <taxon>Erythranthe</taxon>
    </lineage>
</organism>
<name>A0A022R804_ERYGU</name>
<dbReference type="EMBL" id="KI630592">
    <property type="protein sequence ID" value="EYU36391.1"/>
    <property type="molecule type" value="Genomic_DNA"/>
</dbReference>
<dbReference type="PANTHER" id="PTHR45086:SF1">
    <property type="entry name" value="WD REPEAT-CONTAINING PROTEIN PCN"/>
    <property type="match status" value="1"/>
</dbReference>
<dbReference type="Gene3D" id="2.130.10.10">
    <property type="entry name" value="YVTN repeat-like/Quinoprotein amine dehydrogenase"/>
    <property type="match status" value="1"/>
</dbReference>
<evidence type="ECO:0000313" key="1">
    <source>
        <dbReference type="EMBL" id="EYU36391.1"/>
    </source>
</evidence>
<dbReference type="Proteomes" id="UP000030748">
    <property type="component" value="Unassembled WGS sequence"/>
</dbReference>